<name>A0A6P2BUV1_9ACTN</name>
<dbReference type="OrthoDB" id="4228720at2"/>
<keyword evidence="2" id="KW-1185">Reference proteome</keyword>
<dbReference type="RefSeq" id="WP_145859022.1">
    <property type="nucleotide sequence ID" value="NZ_RPFW01000006.1"/>
</dbReference>
<dbReference type="AlphaFoldDB" id="A0A6P2BUV1"/>
<reference evidence="1 2" key="1">
    <citation type="submission" date="2018-11" db="EMBL/GenBank/DDBJ databases">
        <title>Trebonia kvetii gen.nov., sp.nov., a novel acidophilic actinobacterium, and proposal of the new actinobacterial family Treboniaceae fam. nov.</title>
        <authorList>
            <person name="Rapoport D."/>
            <person name="Sagova-Mareckova M."/>
            <person name="Sedlacek I."/>
            <person name="Provaznik J."/>
            <person name="Kralova S."/>
            <person name="Pavlinic D."/>
            <person name="Benes V."/>
            <person name="Kopecky J."/>
        </authorList>
    </citation>
    <scope>NUCLEOTIDE SEQUENCE [LARGE SCALE GENOMIC DNA]</scope>
    <source>
        <strain evidence="1 2">15Tr583</strain>
    </source>
</reference>
<dbReference type="Proteomes" id="UP000460272">
    <property type="component" value="Unassembled WGS sequence"/>
</dbReference>
<comment type="caution">
    <text evidence="1">The sequence shown here is derived from an EMBL/GenBank/DDBJ whole genome shotgun (WGS) entry which is preliminary data.</text>
</comment>
<evidence type="ECO:0000313" key="2">
    <source>
        <dbReference type="Proteomes" id="UP000460272"/>
    </source>
</evidence>
<evidence type="ECO:0000313" key="1">
    <source>
        <dbReference type="EMBL" id="TVZ02016.1"/>
    </source>
</evidence>
<dbReference type="EMBL" id="RPFW01000006">
    <property type="protein sequence ID" value="TVZ02016.1"/>
    <property type="molecule type" value="Genomic_DNA"/>
</dbReference>
<accession>A0A6P2BUV1</accession>
<proteinExistence type="predicted"/>
<gene>
    <name evidence="1" type="ORF">EAS64_31840</name>
</gene>
<organism evidence="1 2">
    <name type="scientific">Trebonia kvetii</name>
    <dbReference type="NCBI Taxonomy" id="2480626"/>
    <lineage>
        <taxon>Bacteria</taxon>
        <taxon>Bacillati</taxon>
        <taxon>Actinomycetota</taxon>
        <taxon>Actinomycetes</taxon>
        <taxon>Streptosporangiales</taxon>
        <taxon>Treboniaceae</taxon>
        <taxon>Trebonia</taxon>
    </lineage>
</organism>
<protein>
    <submittedName>
        <fullName evidence="1">Uncharacterized protein</fullName>
    </submittedName>
</protein>
<sequence>MRLAKLEIALQDWAGTPCGCGRSAGHVAEDLLRIAQGQARSAVGALEGHAWSVPVLFLPAPAVTSVALAALADDIPPEARDQFLDLLLYMVAGDGTDFEGAARGLDLPALCRDIAAQGLWLLYREVASGRSVPAAGTAFEILTVVETNRARLHRVRDNSGELLPGHCRSGLCDDEWPADEGKN</sequence>